<dbReference type="InterPro" id="IPR001296">
    <property type="entry name" value="Glyco_trans_1"/>
</dbReference>
<evidence type="ECO:0000313" key="3">
    <source>
        <dbReference type="EMBL" id="ERK32209.1"/>
    </source>
</evidence>
<dbReference type="PANTHER" id="PTHR46401">
    <property type="entry name" value="GLYCOSYLTRANSFERASE WBBK-RELATED"/>
    <property type="match status" value="1"/>
</dbReference>
<dbReference type="eggNOG" id="COG0438">
    <property type="taxonomic scope" value="Bacteria"/>
</dbReference>
<protein>
    <submittedName>
        <fullName evidence="3">Group 1 glycosyl transferase</fullName>
    </submittedName>
</protein>
<proteinExistence type="predicted"/>
<dbReference type="GO" id="GO:0016757">
    <property type="term" value="F:glycosyltransferase activity"/>
    <property type="evidence" value="ECO:0007669"/>
    <property type="project" value="InterPro"/>
</dbReference>
<dbReference type="HOGENOM" id="CLU_009583_27_5_9"/>
<dbReference type="Pfam" id="PF00534">
    <property type="entry name" value="Glycos_transf_1"/>
    <property type="match status" value="1"/>
</dbReference>
<dbReference type="OrthoDB" id="9797829at2"/>
<gene>
    <name evidence="3" type="ORF">CINTURNW_0486</name>
</gene>
<organism evidence="3 4">
    <name type="scientific">Clostridium intestinale URNW</name>
    <dbReference type="NCBI Taxonomy" id="1294142"/>
    <lineage>
        <taxon>Bacteria</taxon>
        <taxon>Bacillati</taxon>
        <taxon>Bacillota</taxon>
        <taxon>Clostridia</taxon>
        <taxon>Eubacteriales</taxon>
        <taxon>Clostridiaceae</taxon>
        <taxon>Clostridium</taxon>
    </lineage>
</organism>
<accession>U2Q7R5</accession>
<dbReference type="Gene3D" id="3.40.50.2000">
    <property type="entry name" value="Glycogen Phosphorylase B"/>
    <property type="match status" value="2"/>
</dbReference>
<dbReference type="AlphaFoldDB" id="U2Q7R5"/>
<dbReference type="SUPFAM" id="SSF53756">
    <property type="entry name" value="UDP-Glycosyltransferase/glycogen phosphorylase"/>
    <property type="match status" value="1"/>
</dbReference>
<keyword evidence="1 3" id="KW-0808">Transferase</keyword>
<dbReference type="CDD" id="cd03809">
    <property type="entry name" value="GT4_MtfB-like"/>
    <property type="match status" value="1"/>
</dbReference>
<feature type="domain" description="Glycosyl transferase family 1" evidence="2">
    <location>
        <begin position="185"/>
        <end position="343"/>
    </location>
</feature>
<dbReference type="PATRIC" id="fig|1294142.3.peg.465"/>
<dbReference type="GO" id="GO:0009103">
    <property type="term" value="P:lipopolysaccharide biosynthetic process"/>
    <property type="evidence" value="ECO:0007669"/>
    <property type="project" value="TreeGrafter"/>
</dbReference>
<evidence type="ECO:0000256" key="1">
    <source>
        <dbReference type="ARBA" id="ARBA00022679"/>
    </source>
</evidence>
<sequence>MRIVIDATSLADNFSGIERYCLNLCLSMIKNDNKNNYEIVFKNEVYKDFKELNNVKFHILNGKNKLIFNQITLPLYMKKLKADRYLFLAFPVPLLFRERGTLSTVFDLTAFLYPDTMKFKSMLLFKIGIKHSIKVSDFVITISESSKRDIEKYLNFKNTNIIYCGVSDNIKNFVYDDNTKKIVDELYNLPKEYIMCLGTLEPRKNLTLLIDSFIELKKSHLLQEKLVIVGRRGWKYDNIMQKVISEGLEEEVFFTGFVDDEYLPYIYLKSKCFVFPSIYEGFGLPPLEAMATGTIVITSDSSSLPEVVGDSGIIFKSESKEELTQSILNALNLSEEDRKLYIKKGLKRAEFFNWDKEAIKLIEMIEGRG</sequence>
<evidence type="ECO:0000259" key="2">
    <source>
        <dbReference type="Pfam" id="PF00534"/>
    </source>
</evidence>
<dbReference type="PANTHER" id="PTHR46401:SF2">
    <property type="entry name" value="GLYCOSYLTRANSFERASE WBBK-RELATED"/>
    <property type="match status" value="1"/>
</dbReference>
<name>U2Q7R5_9CLOT</name>
<dbReference type="FunFam" id="3.40.50.2000:FF:000119">
    <property type="entry name" value="Glycosyl transferase group 1"/>
    <property type="match status" value="1"/>
</dbReference>
<dbReference type="Proteomes" id="UP000016721">
    <property type="component" value="Unassembled WGS sequence"/>
</dbReference>
<dbReference type="EMBL" id="APJA01000006">
    <property type="protein sequence ID" value="ERK32209.1"/>
    <property type="molecule type" value="Genomic_DNA"/>
</dbReference>
<dbReference type="STRING" id="1294142.CINTURNW_0486"/>
<comment type="caution">
    <text evidence="3">The sequence shown here is derived from an EMBL/GenBank/DDBJ whole genome shotgun (WGS) entry which is preliminary data.</text>
</comment>
<evidence type="ECO:0000313" key="4">
    <source>
        <dbReference type="Proteomes" id="UP000016721"/>
    </source>
</evidence>
<reference evidence="3 4" key="1">
    <citation type="journal article" date="2013" name="Genome Announc.">
        <title>Draft Genome Sequence of the Hydrogen- and Ethanol-Producing Bacterium Clostridium intestinale Strain URNW.</title>
        <authorList>
            <person name="Lal S."/>
            <person name="Ramachandran U."/>
            <person name="Zhang X."/>
            <person name="Sparling R."/>
            <person name="Levin D.B."/>
        </authorList>
    </citation>
    <scope>NUCLEOTIDE SEQUENCE [LARGE SCALE GENOMIC DNA]</scope>
    <source>
        <strain evidence="3 4">URNW</strain>
    </source>
</reference>
<keyword evidence="4" id="KW-1185">Reference proteome</keyword>
<dbReference type="RefSeq" id="WP_021800542.1">
    <property type="nucleotide sequence ID" value="NZ_KI273145.1"/>
</dbReference>